<dbReference type="Pfam" id="PF13359">
    <property type="entry name" value="DDE_Tnp_4"/>
    <property type="match status" value="1"/>
</dbReference>
<accession>A0A0L6VKI1</accession>
<dbReference type="GO" id="GO:0016787">
    <property type="term" value="F:hydrolase activity"/>
    <property type="evidence" value="ECO:0007669"/>
    <property type="project" value="UniProtKB-KW"/>
</dbReference>
<evidence type="ECO:0000313" key="10">
    <source>
        <dbReference type="EMBL" id="KNZ61062.1"/>
    </source>
</evidence>
<dbReference type="EMBL" id="LAVV01005098">
    <property type="protein sequence ID" value="KNZ61062.1"/>
    <property type="molecule type" value="Genomic_DNA"/>
</dbReference>
<dbReference type="VEuPathDB" id="FungiDB:VP01_1458g5"/>
<keyword evidence="7" id="KW-0539">Nucleus</keyword>
<keyword evidence="4" id="KW-0540">Nuclease</keyword>
<keyword evidence="11" id="KW-1185">Reference proteome</keyword>
<feature type="domain" description="DDE Tnp4" evidence="9">
    <location>
        <begin position="115"/>
        <end position="241"/>
    </location>
</feature>
<dbReference type="GO" id="GO:0005634">
    <property type="term" value="C:nucleus"/>
    <property type="evidence" value="ECO:0007669"/>
    <property type="project" value="UniProtKB-SubCell"/>
</dbReference>
<sequence length="278" mass="31428">MLREFEKESMRSREHERKKSQDYHGKNSTDSLGQGKPLSIYVTRHVFNIGKETANKASGRFFKSFLEVFRVHAINFPPLDRLNQWAEIKQSFEVQHGIPQLVGAIDGTHVPVWASIVLQCVVDGEGNFFDVCGGFPGSMHDTRVFRPSKLGQSLQANSTTPLMIPHGTFLVGDANAKIFLPYLSVVSPFNQWFNFIQSSTRIVVEQAFERLKNMFCVLLNAQIATPVRARNTSSACMILHNILNCRGTLYLHNWDTRCHASNFRLSFEPNAALIAHAF</sequence>
<name>A0A0L6VKI1_9BASI</name>
<dbReference type="PANTHER" id="PTHR22930">
    <property type="match status" value="1"/>
</dbReference>
<protein>
    <recommendedName>
        <fullName evidence="9">DDE Tnp4 domain-containing protein</fullName>
    </recommendedName>
</protein>
<comment type="cofactor">
    <cofactor evidence="1">
        <name>a divalent metal cation</name>
        <dbReference type="ChEBI" id="CHEBI:60240"/>
    </cofactor>
</comment>
<keyword evidence="5" id="KW-0479">Metal-binding</keyword>
<feature type="compositionally biased region" description="Basic and acidic residues" evidence="8">
    <location>
        <begin position="1"/>
        <end position="27"/>
    </location>
</feature>
<organism evidence="10 11">
    <name type="scientific">Puccinia sorghi</name>
    <dbReference type="NCBI Taxonomy" id="27349"/>
    <lineage>
        <taxon>Eukaryota</taxon>
        <taxon>Fungi</taxon>
        <taxon>Dikarya</taxon>
        <taxon>Basidiomycota</taxon>
        <taxon>Pucciniomycotina</taxon>
        <taxon>Pucciniomycetes</taxon>
        <taxon>Pucciniales</taxon>
        <taxon>Pucciniaceae</taxon>
        <taxon>Puccinia</taxon>
    </lineage>
</organism>
<comment type="similarity">
    <text evidence="3">Belongs to the HARBI1 family.</text>
</comment>
<comment type="caution">
    <text evidence="10">The sequence shown here is derived from an EMBL/GenBank/DDBJ whole genome shotgun (WGS) entry which is preliminary data.</text>
</comment>
<evidence type="ECO:0000256" key="3">
    <source>
        <dbReference type="ARBA" id="ARBA00006958"/>
    </source>
</evidence>
<dbReference type="PANTHER" id="PTHR22930:SF85">
    <property type="entry name" value="GH03217P-RELATED"/>
    <property type="match status" value="1"/>
</dbReference>
<dbReference type="InterPro" id="IPR045249">
    <property type="entry name" value="HARBI1-like"/>
</dbReference>
<evidence type="ECO:0000256" key="1">
    <source>
        <dbReference type="ARBA" id="ARBA00001968"/>
    </source>
</evidence>
<dbReference type="InterPro" id="IPR027806">
    <property type="entry name" value="HARBI1_dom"/>
</dbReference>
<evidence type="ECO:0000256" key="2">
    <source>
        <dbReference type="ARBA" id="ARBA00004123"/>
    </source>
</evidence>
<proteinExistence type="inferred from homology"/>
<evidence type="ECO:0000256" key="4">
    <source>
        <dbReference type="ARBA" id="ARBA00022722"/>
    </source>
</evidence>
<reference evidence="10 11" key="1">
    <citation type="submission" date="2015-08" db="EMBL/GenBank/DDBJ databases">
        <title>Next Generation Sequencing and Analysis of the Genome of Puccinia sorghi L Schw, the Causal Agent of Maize Common Rust.</title>
        <authorList>
            <person name="Rochi L."/>
            <person name="Burguener G."/>
            <person name="Darino M."/>
            <person name="Turjanski A."/>
            <person name="Kreff E."/>
            <person name="Dieguez M.J."/>
            <person name="Sacco F."/>
        </authorList>
    </citation>
    <scope>NUCLEOTIDE SEQUENCE [LARGE SCALE GENOMIC DNA]</scope>
    <source>
        <strain evidence="10 11">RO10H11247</strain>
    </source>
</reference>
<evidence type="ECO:0000259" key="9">
    <source>
        <dbReference type="Pfam" id="PF13359"/>
    </source>
</evidence>
<dbReference type="Proteomes" id="UP000037035">
    <property type="component" value="Unassembled WGS sequence"/>
</dbReference>
<keyword evidence="6" id="KW-0378">Hydrolase</keyword>
<comment type="subcellular location">
    <subcellularLocation>
        <location evidence="2">Nucleus</location>
    </subcellularLocation>
</comment>
<gene>
    <name evidence="10" type="ORF">VP01_1458g5</name>
</gene>
<dbReference type="AlphaFoldDB" id="A0A0L6VKI1"/>
<evidence type="ECO:0000256" key="5">
    <source>
        <dbReference type="ARBA" id="ARBA00022723"/>
    </source>
</evidence>
<feature type="region of interest" description="Disordered" evidence="8">
    <location>
        <begin position="1"/>
        <end position="31"/>
    </location>
</feature>
<dbReference type="GO" id="GO:0004518">
    <property type="term" value="F:nuclease activity"/>
    <property type="evidence" value="ECO:0007669"/>
    <property type="project" value="UniProtKB-KW"/>
</dbReference>
<dbReference type="GO" id="GO:0046872">
    <property type="term" value="F:metal ion binding"/>
    <property type="evidence" value="ECO:0007669"/>
    <property type="project" value="UniProtKB-KW"/>
</dbReference>
<dbReference type="OrthoDB" id="2505821at2759"/>
<evidence type="ECO:0000256" key="7">
    <source>
        <dbReference type="ARBA" id="ARBA00023242"/>
    </source>
</evidence>
<evidence type="ECO:0000256" key="6">
    <source>
        <dbReference type="ARBA" id="ARBA00022801"/>
    </source>
</evidence>
<evidence type="ECO:0000313" key="11">
    <source>
        <dbReference type="Proteomes" id="UP000037035"/>
    </source>
</evidence>
<evidence type="ECO:0000256" key="8">
    <source>
        <dbReference type="SAM" id="MobiDB-lite"/>
    </source>
</evidence>